<sequence>MPFSLARVIGRPLAAGLALALGATLPAVVAAQPAAASVRTASADGSVAVARVKMYELVTKDGGFFYTASATERESAITKHGFRPTQTPLYYVSTSAGPGLKPLYRLRSTARASYLVTGSTDERDRLVASGRFRYEGVLAYAPASAGAAGGGVEIFRLSNQGKWRLAIESHKDKILANEPGWRLDGPLYYQFTTP</sequence>
<keyword evidence="4" id="KW-1185">Reference proteome</keyword>
<dbReference type="InterPro" id="IPR043708">
    <property type="entry name" value="DUF5648"/>
</dbReference>
<evidence type="ECO:0000313" key="3">
    <source>
        <dbReference type="EMBL" id="MBB5137990.1"/>
    </source>
</evidence>
<dbReference type="Proteomes" id="UP000578449">
    <property type="component" value="Unassembled WGS sequence"/>
</dbReference>
<feature type="signal peptide" evidence="1">
    <location>
        <begin position="1"/>
        <end position="30"/>
    </location>
</feature>
<feature type="chain" id="PRO_5038776078" description="DUF5648 domain-containing protein" evidence="1">
    <location>
        <begin position="31"/>
        <end position="194"/>
    </location>
</feature>
<protein>
    <recommendedName>
        <fullName evidence="2">DUF5648 domain-containing protein</fullName>
    </recommendedName>
</protein>
<dbReference type="AlphaFoldDB" id="A0A840PK61"/>
<dbReference type="Pfam" id="PF18885">
    <property type="entry name" value="DUF5648"/>
    <property type="match status" value="1"/>
</dbReference>
<comment type="caution">
    <text evidence="3">The sequence shown here is derived from an EMBL/GenBank/DDBJ whole genome shotgun (WGS) entry which is preliminary data.</text>
</comment>
<gene>
    <name evidence="3" type="ORF">HNP84_007743</name>
</gene>
<name>A0A840PK61_9ACTN</name>
<proteinExistence type="predicted"/>
<organism evidence="3 4">
    <name type="scientific">Thermocatellispora tengchongensis</name>
    <dbReference type="NCBI Taxonomy" id="1073253"/>
    <lineage>
        <taxon>Bacteria</taxon>
        <taxon>Bacillati</taxon>
        <taxon>Actinomycetota</taxon>
        <taxon>Actinomycetes</taxon>
        <taxon>Streptosporangiales</taxon>
        <taxon>Streptosporangiaceae</taxon>
        <taxon>Thermocatellispora</taxon>
    </lineage>
</organism>
<reference evidence="3 4" key="1">
    <citation type="submission" date="2020-08" db="EMBL/GenBank/DDBJ databases">
        <title>Genomic Encyclopedia of Type Strains, Phase IV (KMG-IV): sequencing the most valuable type-strain genomes for metagenomic binning, comparative biology and taxonomic classification.</title>
        <authorList>
            <person name="Goeker M."/>
        </authorList>
    </citation>
    <scope>NUCLEOTIDE SEQUENCE [LARGE SCALE GENOMIC DNA]</scope>
    <source>
        <strain evidence="3 4">DSM 45615</strain>
    </source>
</reference>
<evidence type="ECO:0000256" key="1">
    <source>
        <dbReference type="SAM" id="SignalP"/>
    </source>
</evidence>
<keyword evidence="1" id="KW-0732">Signal</keyword>
<dbReference type="EMBL" id="JACHGN010000021">
    <property type="protein sequence ID" value="MBB5137990.1"/>
    <property type="molecule type" value="Genomic_DNA"/>
</dbReference>
<feature type="domain" description="DUF5648" evidence="2">
    <location>
        <begin position="60"/>
        <end position="190"/>
    </location>
</feature>
<accession>A0A840PK61</accession>
<dbReference type="RefSeq" id="WP_185054879.1">
    <property type="nucleotide sequence ID" value="NZ_BAABIX010000059.1"/>
</dbReference>
<evidence type="ECO:0000313" key="4">
    <source>
        <dbReference type="Proteomes" id="UP000578449"/>
    </source>
</evidence>
<evidence type="ECO:0000259" key="2">
    <source>
        <dbReference type="Pfam" id="PF18885"/>
    </source>
</evidence>